<evidence type="ECO:0000313" key="3">
    <source>
        <dbReference type="Proteomes" id="UP001499854"/>
    </source>
</evidence>
<keyword evidence="3" id="KW-1185">Reference proteome</keyword>
<dbReference type="Proteomes" id="UP001499854">
    <property type="component" value="Unassembled WGS sequence"/>
</dbReference>
<dbReference type="SMART" id="SM00564">
    <property type="entry name" value="PQQ"/>
    <property type="match status" value="7"/>
</dbReference>
<dbReference type="InterPro" id="IPR015943">
    <property type="entry name" value="WD40/YVTN_repeat-like_dom_sf"/>
</dbReference>
<evidence type="ECO:0000259" key="1">
    <source>
        <dbReference type="Pfam" id="PF13360"/>
    </source>
</evidence>
<name>A0ABP5ETE3_9ACTN</name>
<dbReference type="SUPFAM" id="SSF50998">
    <property type="entry name" value="Quinoprotein alcohol dehydrogenase-like"/>
    <property type="match status" value="2"/>
</dbReference>
<dbReference type="EMBL" id="BAAAQM010000083">
    <property type="protein sequence ID" value="GAA2004764.1"/>
    <property type="molecule type" value="Genomic_DNA"/>
</dbReference>
<feature type="domain" description="Pyrrolo-quinoline quinone repeat" evidence="1">
    <location>
        <begin position="261"/>
        <end position="348"/>
    </location>
</feature>
<comment type="caution">
    <text evidence="2">The sequence shown here is derived from an EMBL/GenBank/DDBJ whole genome shotgun (WGS) entry which is preliminary data.</text>
</comment>
<organism evidence="2 3">
    <name type="scientific">Catenulispora subtropica</name>
    <dbReference type="NCBI Taxonomy" id="450798"/>
    <lineage>
        <taxon>Bacteria</taxon>
        <taxon>Bacillati</taxon>
        <taxon>Actinomycetota</taxon>
        <taxon>Actinomycetes</taxon>
        <taxon>Catenulisporales</taxon>
        <taxon>Catenulisporaceae</taxon>
        <taxon>Catenulispora</taxon>
    </lineage>
</organism>
<dbReference type="PANTHER" id="PTHR34512">
    <property type="entry name" value="CELL SURFACE PROTEIN"/>
    <property type="match status" value="1"/>
</dbReference>
<dbReference type="Gene3D" id="2.40.10.480">
    <property type="match status" value="2"/>
</dbReference>
<sequence>MWSAFLGTSAYALAAVDHSVFVVDLNGSVHGLDPRTGASKWKPAKLFFIGGETPFTVVGDTAYGADEDRDFLAVDTSNGAVRWKSRYPDPEAVITSVAGTAGPLVFSTGEVFDQSGGTGRGKVWGVDTSAHRVAWTLDDVGARLAVVASEPAGVVVTADEVAFQLTAYSLKDRSVVWRKSARDTGRTDARAWSTACVTVAGNTFYWAEDQLYALDAATGDVHWAVGASEPNDRFQSVIVLPEQGPGGTGLVVATSTGPNGGALHAFASANGAAVWTAHGGPRFGVKTALAAGTGGSAGVLYAAEPDNGSVFAVDAKTGQTRWTYHDADISADRTWAIAADEQRVYVAYAETALAFKP</sequence>
<proteinExistence type="predicted"/>
<dbReference type="Gene3D" id="2.130.10.10">
    <property type="entry name" value="YVTN repeat-like/Quinoprotein amine dehydrogenase"/>
    <property type="match status" value="1"/>
</dbReference>
<accession>A0ABP5ETE3</accession>
<evidence type="ECO:0000313" key="2">
    <source>
        <dbReference type="EMBL" id="GAA2004764.1"/>
    </source>
</evidence>
<dbReference type="Pfam" id="PF13360">
    <property type="entry name" value="PQQ_2"/>
    <property type="match status" value="2"/>
</dbReference>
<dbReference type="RefSeq" id="WP_344662796.1">
    <property type="nucleotide sequence ID" value="NZ_BAAAQM010000083.1"/>
</dbReference>
<dbReference type="InterPro" id="IPR011047">
    <property type="entry name" value="Quinoprotein_ADH-like_sf"/>
</dbReference>
<dbReference type="InterPro" id="IPR002372">
    <property type="entry name" value="PQQ_rpt_dom"/>
</dbReference>
<dbReference type="InterPro" id="IPR018391">
    <property type="entry name" value="PQQ_b-propeller_rpt"/>
</dbReference>
<dbReference type="PANTHER" id="PTHR34512:SF30">
    <property type="entry name" value="OUTER MEMBRANE PROTEIN ASSEMBLY FACTOR BAMB"/>
    <property type="match status" value="1"/>
</dbReference>
<reference evidence="3" key="1">
    <citation type="journal article" date="2019" name="Int. J. Syst. Evol. Microbiol.">
        <title>The Global Catalogue of Microorganisms (GCM) 10K type strain sequencing project: providing services to taxonomists for standard genome sequencing and annotation.</title>
        <authorList>
            <consortium name="The Broad Institute Genomics Platform"/>
            <consortium name="The Broad Institute Genome Sequencing Center for Infectious Disease"/>
            <person name="Wu L."/>
            <person name="Ma J."/>
        </authorList>
    </citation>
    <scope>NUCLEOTIDE SEQUENCE [LARGE SCALE GENOMIC DNA]</scope>
    <source>
        <strain evidence="3">JCM 16013</strain>
    </source>
</reference>
<feature type="domain" description="Pyrrolo-quinoline quinone repeat" evidence="1">
    <location>
        <begin position="26"/>
        <end position="182"/>
    </location>
</feature>
<protein>
    <recommendedName>
        <fullName evidence="1">Pyrrolo-quinoline quinone repeat domain-containing protein</fullName>
    </recommendedName>
</protein>
<gene>
    <name evidence="2" type="ORF">GCM10009838_83750</name>
</gene>